<dbReference type="Proteomes" id="UP001648503">
    <property type="component" value="Unassembled WGS sequence"/>
</dbReference>
<protein>
    <recommendedName>
        <fullName evidence="6">CHCH domain-containing protein</fullName>
    </recommendedName>
</protein>
<organism evidence="4 5">
    <name type="scientific">Batrachochytrium salamandrivorans</name>
    <dbReference type="NCBI Taxonomy" id="1357716"/>
    <lineage>
        <taxon>Eukaryota</taxon>
        <taxon>Fungi</taxon>
        <taxon>Fungi incertae sedis</taxon>
        <taxon>Chytridiomycota</taxon>
        <taxon>Chytridiomycota incertae sedis</taxon>
        <taxon>Chytridiomycetes</taxon>
        <taxon>Rhizophydiales</taxon>
        <taxon>Rhizophydiales incertae sedis</taxon>
        <taxon>Batrachochytrium</taxon>
    </lineage>
</organism>
<evidence type="ECO:0000313" key="4">
    <source>
        <dbReference type="EMBL" id="KAH6587652.1"/>
    </source>
</evidence>
<dbReference type="InterPro" id="IPR018793">
    <property type="entry name" value="Cyt_c_oxidase_assmbl_Pet191"/>
</dbReference>
<sequence>MPSCDNFFDDLASCLMASDCVIKYGKRPQECVEAIMRAKLYDRSISRPDTIHGDEPIPPPAPFTPMECMLKHQSYQECKVHLMNPRRRFRTPYGGASPKKDDTLYNDTLGVDDSQKP</sequence>
<comment type="caution">
    <text evidence="4">The sequence shown here is derived from an EMBL/GenBank/DDBJ whole genome shotgun (WGS) entry which is preliminary data.</text>
</comment>
<name>A0ABQ8EWP4_9FUNG</name>
<evidence type="ECO:0008006" key="6">
    <source>
        <dbReference type="Google" id="ProtNLM"/>
    </source>
</evidence>
<evidence type="ECO:0000256" key="3">
    <source>
        <dbReference type="SAM" id="MobiDB-lite"/>
    </source>
</evidence>
<accession>A0ABQ8EWP4</accession>
<proteinExistence type="inferred from homology"/>
<dbReference type="PANTHER" id="PTHR28627:SF1">
    <property type="entry name" value="CYTOCHROME C OXIDASE ASSEMBLY FACTOR 5"/>
    <property type="match status" value="1"/>
</dbReference>
<evidence type="ECO:0000313" key="5">
    <source>
        <dbReference type="Proteomes" id="UP001648503"/>
    </source>
</evidence>
<keyword evidence="2" id="KW-1015">Disulfide bond</keyword>
<evidence type="ECO:0000256" key="2">
    <source>
        <dbReference type="ARBA" id="ARBA00023157"/>
    </source>
</evidence>
<comment type="similarity">
    <text evidence="1">Belongs to the PET191 family.</text>
</comment>
<gene>
    <name evidence="4" type="ORF">BASA50_011256</name>
</gene>
<evidence type="ECO:0000256" key="1">
    <source>
        <dbReference type="ARBA" id="ARBA00007785"/>
    </source>
</evidence>
<keyword evidence="5" id="KW-1185">Reference proteome</keyword>
<dbReference type="Pfam" id="PF10203">
    <property type="entry name" value="Pet191_N"/>
    <property type="match status" value="1"/>
</dbReference>
<feature type="region of interest" description="Disordered" evidence="3">
    <location>
        <begin position="88"/>
        <end position="117"/>
    </location>
</feature>
<dbReference type="PANTHER" id="PTHR28627">
    <property type="entry name" value="CYTOCHROME C OXIDASE ASSEMBLY FACTOR 5"/>
    <property type="match status" value="1"/>
</dbReference>
<dbReference type="EMBL" id="JAFCIX010000555">
    <property type="protein sequence ID" value="KAH6587652.1"/>
    <property type="molecule type" value="Genomic_DNA"/>
</dbReference>
<reference evidence="4 5" key="1">
    <citation type="submission" date="2021-02" db="EMBL/GenBank/DDBJ databases">
        <title>Variation within the Batrachochytrium salamandrivorans European outbreak.</title>
        <authorList>
            <person name="Kelly M."/>
            <person name="Pasmans F."/>
            <person name="Shea T.P."/>
            <person name="Munoz J.F."/>
            <person name="Carranza S."/>
            <person name="Cuomo C.A."/>
            <person name="Martel A."/>
        </authorList>
    </citation>
    <scope>NUCLEOTIDE SEQUENCE [LARGE SCALE GENOMIC DNA]</scope>
    <source>
        <strain evidence="4 5">AMFP18/2</strain>
    </source>
</reference>